<protein>
    <submittedName>
        <fullName evidence="1">Rna-directed dna polymerase from mobile element jockey-like</fullName>
    </submittedName>
</protein>
<evidence type="ECO:0000313" key="2">
    <source>
        <dbReference type="Proteomes" id="UP001145742"/>
    </source>
</evidence>
<proteinExistence type="predicted"/>
<dbReference type="EMBL" id="WHWB01034308">
    <property type="protein sequence ID" value="KAJ7411589.1"/>
    <property type="molecule type" value="Genomic_DNA"/>
</dbReference>
<comment type="caution">
    <text evidence="1">The sequence shown here is derived from an EMBL/GenBank/DDBJ whole genome shotgun (WGS) entry which is preliminary data.</text>
</comment>
<name>A0ABQ9D3L9_9PASS</name>
<evidence type="ECO:0000313" key="1">
    <source>
        <dbReference type="EMBL" id="KAJ7411589.1"/>
    </source>
</evidence>
<keyword evidence="2" id="KW-1185">Reference proteome</keyword>
<organism evidence="1 2">
    <name type="scientific">Willisornis vidua</name>
    <name type="common">Xingu scale-backed antbird</name>
    <dbReference type="NCBI Taxonomy" id="1566151"/>
    <lineage>
        <taxon>Eukaryota</taxon>
        <taxon>Metazoa</taxon>
        <taxon>Chordata</taxon>
        <taxon>Craniata</taxon>
        <taxon>Vertebrata</taxon>
        <taxon>Euteleostomi</taxon>
        <taxon>Archelosauria</taxon>
        <taxon>Archosauria</taxon>
        <taxon>Dinosauria</taxon>
        <taxon>Saurischia</taxon>
        <taxon>Theropoda</taxon>
        <taxon>Coelurosauria</taxon>
        <taxon>Aves</taxon>
        <taxon>Neognathae</taxon>
        <taxon>Neoaves</taxon>
        <taxon>Telluraves</taxon>
        <taxon>Australaves</taxon>
        <taxon>Passeriformes</taxon>
        <taxon>Thamnophilidae</taxon>
        <taxon>Willisornis</taxon>
    </lineage>
</organism>
<sequence length="98" mass="10986">MSQLILFPSAIESTILRVLRTDGFLCVGDYADRDEGIECTLSKFADDVKLSGVADTLEGLDTIHRELDKLEKWVRGNLMRINKTNCKVLLLDWGINTG</sequence>
<gene>
    <name evidence="1" type="ORF">WISP_102178</name>
</gene>
<reference evidence="1" key="1">
    <citation type="submission" date="2019-10" db="EMBL/GenBank/DDBJ databases">
        <authorList>
            <person name="Soares A.E.R."/>
            <person name="Aleixo A."/>
            <person name="Schneider P."/>
            <person name="Miyaki C.Y."/>
            <person name="Schneider M.P."/>
            <person name="Mello C."/>
            <person name="Vasconcelos A.T.R."/>
        </authorList>
    </citation>
    <scope>NUCLEOTIDE SEQUENCE</scope>
    <source>
        <tissue evidence="1">Muscle</tissue>
    </source>
</reference>
<accession>A0ABQ9D3L9</accession>
<dbReference type="Proteomes" id="UP001145742">
    <property type="component" value="Unassembled WGS sequence"/>
</dbReference>